<proteinExistence type="predicted"/>
<evidence type="ECO:0000313" key="4">
    <source>
        <dbReference type="EMBL" id="KAH6832104.1"/>
    </source>
</evidence>
<organism evidence="4 5">
    <name type="scientific">Perilla frutescens var. hirtella</name>
    <name type="common">Perilla citriodora</name>
    <name type="synonym">Perilla setoyensis</name>
    <dbReference type="NCBI Taxonomy" id="608512"/>
    <lineage>
        <taxon>Eukaryota</taxon>
        <taxon>Viridiplantae</taxon>
        <taxon>Streptophyta</taxon>
        <taxon>Embryophyta</taxon>
        <taxon>Tracheophyta</taxon>
        <taxon>Spermatophyta</taxon>
        <taxon>Magnoliopsida</taxon>
        <taxon>eudicotyledons</taxon>
        <taxon>Gunneridae</taxon>
        <taxon>Pentapetalae</taxon>
        <taxon>asterids</taxon>
        <taxon>lamiids</taxon>
        <taxon>Lamiales</taxon>
        <taxon>Lamiaceae</taxon>
        <taxon>Nepetoideae</taxon>
        <taxon>Elsholtzieae</taxon>
        <taxon>Perilla</taxon>
    </lineage>
</organism>
<keyword evidence="5" id="KW-1185">Reference proteome</keyword>
<dbReference type="PANTHER" id="PTHR33172:SF99">
    <property type="entry name" value="COLD INDUCED PROTEIN-LIKE"/>
    <property type="match status" value="1"/>
</dbReference>
<dbReference type="InterPro" id="IPR051992">
    <property type="entry name" value="OxStress_Response_Reg"/>
</dbReference>
<accession>A0AAD4P9M7</accession>
<comment type="subcellular location">
    <subcellularLocation>
        <location evidence="1">Nucleus</location>
    </subcellularLocation>
</comment>
<feature type="compositionally biased region" description="Polar residues" evidence="3">
    <location>
        <begin position="32"/>
        <end position="50"/>
    </location>
</feature>
<keyword evidence="2" id="KW-0539">Nucleus</keyword>
<evidence type="ECO:0000313" key="5">
    <source>
        <dbReference type="Proteomes" id="UP001190926"/>
    </source>
</evidence>
<comment type="caution">
    <text evidence="4">The sequence shown here is derived from an EMBL/GenBank/DDBJ whole genome shotgun (WGS) entry which is preliminary data.</text>
</comment>
<evidence type="ECO:0000256" key="2">
    <source>
        <dbReference type="ARBA" id="ARBA00023242"/>
    </source>
</evidence>
<dbReference type="AlphaFoldDB" id="A0AAD4P9M7"/>
<dbReference type="EMBL" id="SDAM02000075">
    <property type="protein sequence ID" value="KAH6832104.1"/>
    <property type="molecule type" value="Genomic_DNA"/>
</dbReference>
<name>A0AAD4P9M7_PERFH</name>
<gene>
    <name evidence="4" type="ORF">C2S53_007615</name>
</gene>
<feature type="region of interest" description="Disordered" evidence="3">
    <location>
        <begin position="160"/>
        <end position="187"/>
    </location>
</feature>
<feature type="region of interest" description="Disordered" evidence="3">
    <location>
        <begin position="26"/>
        <end position="74"/>
    </location>
</feature>
<dbReference type="Proteomes" id="UP001190926">
    <property type="component" value="Unassembled WGS sequence"/>
</dbReference>
<sequence length="187" mass="20257">MEGGKSDHLFQDSWFQFEDQVKNNIDHDERCTSSSANTSSIGEDSDASNGSSITSSDTADDASSSASSSLNSSPSGALYNLSEIMNQLPIKRGLSQFYQGKSESFTTLSRVTSIEDLVKKATPYRRNLKASKSCGTGLHSYKQFTLPKAIISKKSARGVSLSSFPSKKGSFMHSKPPLTPLHQDLEC</sequence>
<reference evidence="4 5" key="1">
    <citation type="journal article" date="2021" name="Nat. Commun.">
        <title>Incipient diploidization of the medicinal plant Perilla within 10,000 years.</title>
        <authorList>
            <person name="Zhang Y."/>
            <person name="Shen Q."/>
            <person name="Leng L."/>
            <person name="Zhang D."/>
            <person name="Chen S."/>
            <person name="Shi Y."/>
            <person name="Ning Z."/>
            <person name="Chen S."/>
        </authorList>
    </citation>
    <scope>NUCLEOTIDE SEQUENCE [LARGE SCALE GENOMIC DNA]</scope>
    <source>
        <strain evidence="5">cv. PC099</strain>
    </source>
</reference>
<dbReference type="GO" id="GO:0005634">
    <property type="term" value="C:nucleus"/>
    <property type="evidence" value="ECO:0007669"/>
    <property type="project" value="UniProtKB-SubCell"/>
</dbReference>
<dbReference type="GO" id="GO:0006950">
    <property type="term" value="P:response to stress"/>
    <property type="evidence" value="ECO:0007669"/>
    <property type="project" value="UniProtKB-ARBA"/>
</dbReference>
<evidence type="ECO:0000256" key="1">
    <source>
        <dbReference type="ARBA" id="ARBA00004123"/>
    </source>
</evidence>
<evidence type="ECO:0000256" key="3">
    <source>
        <dbReference type="SAM" id="MobiDB-lite"/>
    </source>
</evidence>
<feature type="compositionally biased region" description="Low complexity" evidence="3">
    <location>
        <begin position="51"/>
        <end position="74"/>
    </location>
</feature>
<protein>
    <submittedName>
        <fullName evidence="4">Oxidative stress 3</fullName>
    </submittedName>
</protein>
<dbReference type="PANTHER" id="PTHR33172">
    <property type="entry name" value="OS08G0516900 PROTEIN"/>
    <property type="match status" value="1"/>
</dbReference>